<gene>
    <name evidence="1" type="ORF">RRG08_054004</name>
</gene>
<name>A0AAE1DDK8_9GAST</name>
<proteinExistence type="predicted"/>
<evidence type="ECO:0000313" key="1">
    <source>
        <dbReference type="EMBL" id="KAK3765478.1"/>
    </source>
</evidence>
<protein>
    <submittedName>
        <fullName evidence="1">Uncharacterized protein</fullName>
    </submittedName>
</protein>
<comment type="caution">
    <text evidence="1">The sequence shown here is derived from an EMBL/GenBank/DDBJ whole genome shotgun (WGS) entry which is preliminary data.</text>
</comment>
<dbReference type="AlphaFoldDB" id="A0AAE1DDK8"/>
<accession>A0AAE1DDK8</accession>
<reference evidence="1" key="1">
    <citation type="journal article" date="2023" name="G3 (Bethesda)">
        <title>A reference genome for the long-term kleptoplast-retaining sea slug Elysia crispata morphotype clarki.</title>
        <authorList>
            <person name="Eastman K.E."/>
            <person name="Pendleton A.L."/>
            <person name="Shaikh M.A."/>
            <person name="Suttiyut T."/>
            <person name="Ogas R."/>
            <person name="Tomko P."/>
            <person name="Gavelis G."/>
            <person name="Widhalm J.R."/>
            <person name="Wisecaver J.H."/>
        </authorList>
    </citation>
    <scope>NUCLEOTIDE SEQUENCE</scope>
    <source>
        <strain evidence="1">ECLA1</strain>
    </source>
</reference>
<evidence type="ECO:0000313" key="2">
    <source>
        <dbReference type="Proteomes" id="UP001283361"/>
    </source>
</evidence>
<sequence>MMMNRPFQKQILTSVCRTKSKTEKKDLYRRKQCFPEEVEARFPSQIGQESVKHDRVVPAPQPESNQYQTAILFSATCGQDLAITPDLDQVQFLD</sequence>
<dbReference type="EMBL" id="JAWDGP010004298">
    <property type="protein sequence ID" value="KAK3765478.1"/>
    <property type="molecule type" value="Genomic_DNA"/>
</dbReference>
<keyword evidence="2" id="KW-1185">Reference proteome</keyword>
<dbReference type="Proteomes" id="UP001283361">
    <property type="component" value="Unassembled WGS sequence"/>
</dbReference>
<organism evidence="1 2">
    <name type="scientific">Elysia crispata</name>
    <name type="common">lettuce slug</name>
    <dbReference type="NCBI Taxonomy" id="231223"/>
    <lineage>
        <taxon>Eukaryota</taxon>
        <taxon>Metazoa</taxon>
        <taxon>Spiralia</taxon>
        <taxon>Lophotrochozoa</taxon>
        <taxon>Mollusca</taxon>
        <taxon>Gastropoda</taxon>
        <taxon>Heterobranchia</taxon>
        <taxon>Euthyneura</taxon>
        <taxon>Panpulmonata</taxon>
        <taxon>Sacoglossa</taxon>
        <taxon>Placobranchoidea</taxon>
        <taxon>Plakobranchidae</taxon>
        <taxon>Elysia</taxon>
    </lineage>
</organism>